<evidence type="ECO:0000313" key="1">
    <source>
        <dbReference type="EMBL" id="MCU7549530.1"/>
    </source>
</evidence>
<dbReference type="InterPro" id="IPR024623">
    <property type="entry name" value="YtxH"/>
</dbReference>
<keyword evidence="2" id="KW-1185">Reference proteome</keyword>
<name>A0A9X3B7P3_9BACT</name>
<accession>A0A9X3B7P3</accession>
<dbReference type="RefSeq" id="WP_279296973.1">
    <property type="nucleotide sequence ID" value="NZ_JAOTIF010000006.1"/>
</dbReference>
<dbReference type="EMBL" id="JAOTIF010000006">
    <property type="protein sequence ID" value="MCU7549530.1"/>
    <property type="molecule type" value="Genomic_DNA"/>
</dbReference>
<evidence type="ECO:0000313" key="2">
    <source>
        <dbReference type="Proteomes" id="UP001155483"/>
    </source>
</evidence>
<protein>
    <submittedName>
        <fullName evidence="1">YtxH domain-containing protein</fullName>
    </submittedName>
</protein>
<dbReference type="AlphaFoldDB" id="A0A9X3B7P3"/>
<reference evidence="1" key="2">
    <citation type="submission" date="2023-04" db="EMBL/GenBank/DDBJ databases">
        <title>Paracnuella aquatica gen. nov., sp. nov., a member of the family Chitinophagaceae isolated from a hot spring.</title>
        <authorList>
            <person name="Wang C."/>
        </authorList>
    </citation>
    <scope>NUCLEOTIDE SEQUENCE</scope>
    <source>
        <strain evidence="1">LB-8</strain>
    </source>
</reference>
<comment type="caution">
    <text evidence="1">The sequence shown here is derived from an EMBL/GenBank/DDBJ whole genome shotgun (WGS) entry which is preliminary data.</text>
</comment>
<dbReference type="Pfam" id="PF12732">
    <property type="entry name" value="YtxH"/>
    <property type="match status" value="1"/>
</dbReference>
<organism evidence="1 2">
    <name type="scientific">Paraflavisolibacter caeni</name>
    <dbReference type="NCBI Taxonomy" id="2982496"/>
    <lineage>
        <taxon>Bacteria</taxon>
        <taxon>Pseudomonadati</taxon>
        <taxon>Bacteroidota</taxon>
        <taxon>Chitinophagia</taxon>
        <taxon>Chitinophagales</taxon>
        <taxon>Chitinophagaceae</taxon>
        <taxon>Paraflavisolibacter</taxon>
    </lineage>
</organism>
<reference evidence="1" key="1">
    <citation type="submission" date="2022-09" db="EMBL/GenBank/DDBJ databases">
        <authorList>
            <person name="Yuan C."/>
            <person name="Ke Z."/>
        </authorList>
    </citation>
    <scope>NUCLEOTIDE SEQUENCE</scope>
    <source>
        <strain evidence="1">LB-8</strain>
    </source>
</reference>
<proteinExistence type="predicted"/>
<dbReference type="Proteomes" id="UP001155483">
    <property type="component" value="Unassembled WGS sequence"/>
</dbReference>
<sequence>MTTRTKLILGIFGAAAAGAALGMLLAPDKGLQTRKNISKKAGDWANQLSDLFASAKEEIANMKKKGAKMTSEMAERYSGAADNFS</sequence>
<gene>
    <name evidence="1" type="ORF">OCK74_10415</name>
</gene>